<keyword evidence="1" id="KW-0732">Signal</keyword>
<dbReference type="AlphaFoldDB" id="A0A411WWV1"/>
<sequence>MKRLSLCLPLRPSFISAAFSAAAFLSTVPATATAAEAGASLGPLTFILVDLDLADGIDPSITFAGTSGSAVAPMAVAHLTLDGASTETAFPTWTHPAPIEDAVEQGTVSLRATAQFSLAGRESSSGALLAAAVETQVLVTEPGLAAISHLAVDTGSTAFTLAPNTAVVFSVPYDVSLSTEPPPGAGERLEAGAVEVWLDVAGLGNAHDEVRWLNQAPDGTGFLEVSVQNYGGVDGSGVFSYGTELQAESITPVPEPGMLPMLGAGLALLAAFAGGKALAQEALSRLARRRRASFGSAISAR</sequence>
<protein>
    <recommendedName>
        <fullName evidence="6">PEP-CTERM sorting domain-containing protein</fullName>
    </recommendedName>
</protein>
<evidence type="ECO:0000313" key="3">
    <source>
        <dbReference type="EMBL" id="QBI01186.1"/>
    </source>
</evidence>
<keyword evidence="4" id="KW-1185">Reference proteome</keyword>
<accession>A0A411WWV1</accession>
<reference evidence="2" key="3">
    <citation type="submission" date="2022-12" db="EMBL/GenBank/DDBJ databases">
        <authorList>
            <person name="Sun Q."/>
            <person name="Kim S."/>
        </authorList>
    </citation>
    <scope>NUCLEOTIDE SEQUENCE</scope>
    <source>
        <strain evidence="2">KCTC 12343</strain>
    </source>
</reference>
<reference evidence="2" key="1">
    <citation type="journal article" date="2014" name="Int. J. Syst. Evol. Microbiol.">
        <title>Complete genome sequence of Corynebacterium casei LMG S-19264T (=DSM 44701T), isolated from a smear-ripened cheese.</title>
        <authorList>
            <consortium name="US DOE Joint Genome Institute (JGI-PGF)"/>
            <person name="Walter F."/>
            <person name="Albersmeier A."/>
            <person name="Kalinowski J."/>
            <person name="Ruckert C."/>
        </authorList>
    </citation>
    <scope>NUCLEOTIDE SEQUENCE</scope>
    <source>
        <strain evidence="2">KCTC 12343</strain>
    </source>
</reference>
<evidence type="ECO:0000313" key="5">
    <source>
        <dbReference type="Proteomes" id="UP000628442"/>
    </source>
</evidence>
<proteinExistence type="predicted"/>
<reference evidence="3 4" key="2">
    <citation type="submission" date="2019-02" db="EMBL/GenBank/DDBJ databases">
        <title>Draft Genome Sequences of Six Type Strains of the Genus Massilia.</title>
        <authorList>
            <person name="Miess H."/>
            <person name="Frediansyhah A."/>
            <person name="Gross H."/>
        </authorList>
    </citation>
    <scope>NUCLEOTIDE SEQUENCE [LARGE SCALE GENOMIC DNA]</scope>
    <source>
        <strain evidence="3 4">DSM 17472</strain>
    </source>
</reference>
<dbReference type="Proteomes" id="UP000628442">
    <property type="component" value="Unassembled WGS sequence"/>
</dbReference>
<organism evidence="2 5">
    <name type="scientific">Pseudoduganella albidiflava</name>
    <dbReference type="NCBI Taxonomy" id="321983"/>
    <lineage>
        <taxon>Bacteria</taxon>
        <taxon>Pseudomonadati</taxon>
        <taxon>Pseudomonadota</taxon>
        <taxon>Betaproteobacteria</taxon>
        <taxon>Burkholderiales</taxon>
        <taxon>Oxalobacteraceae</taxon>
        <taxon>Telluria group</taxon>
        <taxon>Pseudoduganella</taxon>
    </lineage>
</organism>
<dbReference type="EMBL" id="BMWV01000007">
    <property type="protein sequence ID" value="GGY48778.1"/>
    <property type="molecule type" value="Genomic_DNA"/>
</dbReference>
<gene>
    <name evidence="3" type="ORF">EYF70_10275</name>
    <name evidence="2" type="ORF">GCM10007387_33790</name>
</gene>
<name>A0A411WWV1_9BURK</name>
<feature type="chain" id="PRO_5044601668" description="PEP-CTERM sorting domain-containing protein" evidence="1">
    <location>
        <begin position="35"/>
        <end position="301"/>
    </location>
</feature>
<dbReference type="OrthoDB" id="8754948at2"/>
<feature type="signal peptide" evidence="1">
    <location>
        <begin position="1"/>
        <end position="34"/>
    </location>
</feature>
<evidence type="ECO:0000256" key="1">
    <source>
        <dbReference type="SAM" id="SignalP"/>
    </source>
</evidence>
<evidence type="ECO:0000313" key="4">
    <source>
        <dbReference type="Proteomes" id="UP000292307"/>
    </source>
</evidence>
<evidence type="ECO:0000313" key="2">
    <source>
        <dbReference type="EMBL" id="GGY48778.1"/>
    </source>
</evidence>
<dbReference type="RefSeq" id="WP_131145308.1">
    <property type="nucleotide sequence ID" value="NZ_BMWV01000007.1"/>
</dbReference>
<dbReference type="Proteomes" id="UP000292307">
    <property type="component" value="Chromosome"/>
</dbReference>
<dbReference type="EMBL" id="CP036401">
    <property type="protein sequence ID" value="QBI01186.1"/>
    <property type="molecule type" value="Genomic_DNA"/>
</dbReference>
<evidence type="ECO:0008006" key="6">
    <source>
        <dbReference type="Google" id="ProtNLM"/>
    </source>
</evidence>